<dbReference type="HOGENOM" id="CLU_023075_2_0_1"/>
<keyword evidence="5 7" id="KW-0472">Membrane</keyword>
<evidence type="ECO:0000256" key="4">
    <source>
        <dbReference type="ARBA" id="ARBA00022989"/>
    </source>
</evidence>
<feature type="binding site" evidence="6">
    <location>
        <position position="137"/>
    </location>
    <ligand>
        <name>Zn(2+)</name>
        <dbReference type="ChEBI" id="CHEBI:29105"/>
    </ligand>
</feature>
<name>A0A0D1YT24_9EURO</name>
<dbReference type="GO" id="GO:0038023">
    <property type="term" value="F:signaling receptor activity"/>
    <property type="evidence" value="ECO:0007669"/>
    <property type="project" value="TreeGrafter"/>
</dbReference>
<feature type="transmembrane region" description="Helical" evidence="7">
    <location>
        <begin position="214"/>
        <end position="236"/>
    </location>
</feature>
<reference evidence="8 9" key="1">
    <citation type="submission" date="2015-01" db="EMBL/GenBank/DDBJ databases">
        <title>The Genome Sequence of Exophiala sideris CBS121828.</title>
        <authorList>
            <consortium name="The Broad Institute Genomics Platform"/>
            <person name="Cuomo C."/>
            <person name="de Hoog S."/>
            <person name="Gorbushina A."/>
            <person name="Stielow B."/>
            <person name="Teixiera M."/>
            <person name="Abouelleil A."/>
            <person name="Chapman S.B."/>
            <person name="Priest M."/>
            <person name="Young S.K."/>
            <person name="Wortman J."/>
            <person name="Nusbaum C."/>
            <person name="Birren B."/>
        </authorList>
    </citation>
    <scope>NUCLEOTIDE SEQUENCE [LARGE SCALE GENOMIC DNA]</scope>
    <source>
        <strain evidence="8 9">CBS 121828</strain>
    </source>
</reference>
<dbReference type="Proteomes" id="UP000053599">
    <property type="component" value="Unassembled WGS sequence"/>
</dbReference>
<evidence type="ECO:0000256" key="1">
    <source>
        <dbReference type="ARBA" id="ARBA00004141"/>
    </source>
</evidence>
<feature type="transmembrane region" description="Helical" evidence="7">
    <location>
        <begin position="181"/>
        <end position="202"/>
    </location>
</feature>
<dbReference type="AlphaFoldDB" id="A0A0D1YT24"/>
<keyword evidence="6" id="KW-0862">Zinc</keyword>
<dbReference type="PANTHER" id="PTHR20855">
    <property type="entry name" value="ADIPOR/PROGESTIN RECEPTOR-RELATED"/>
    <property type="match status" value="1"/>
</dbReference>
<comment type="subcellular location">
    <subcellularLocation>
        <location evidence="1">Membrane</location>
        <topology evidence="1">Multi-pass membrane protein</topology>
    </subcellularLocation>
</comment>
<feature type="transmembrane region" description="Helical" evidence="7">
    <location>
        <begin position="248"/>
        <end position="265"/>
    </location>
</feature>
<dbReference type="InterPro" id="IPR004254">
    <property type="entry name" value="AdipoR/HlyIII-related"/>
</dbReference>
<keyword evidence="6" id="KW-0479">Metal-binding</keyword>
<evidence type="ECO:0000256" key="2">
    <source>
        <dbReference type="ARBA" id="ARBA00007018"/>
    </source>
</evidence>
<sequence length="325" mass="37336">MSFILTYRKPKAKLTRAPSNSTTQEDIARIRAQHKAPQLLRFEDLPEWYQDNHFIQSGYRPVSNSWLSCALSLGHLHNETVNIYTHLIPAFLFIFGQAALFRWILYQYPEATLMDHVVFACNIAAALVTMVLSASYHTLMNHSMHISNLFLRVDYVGILTLILGSFFSGIYVGFRCQPAICWTYWTMIITLSIVTSVLVLHPQLQGLKYRSHRSWAFILTALSGFAPIIHGLLLYGWDEMMIRSGMQYYLLEGLVYGLGAFFFLTRIPESIWPESFDIWFSSHQVFHVLVVLASLVHLYGIWVAFDWNYQHLRVCPATGITGAQI</sequence>
<feature type="transmembrane region" description="Helical" evidence="7">
    <location>
        <begin position="156"/>
        <end position="174"/>
    </location>
</feature>
<dbReference type="STRING" id="1016849.A0A0D1YT24"/>
<protein>
    <recommendedName>
        <fullName evidence="10">Hemolysin-III channel protein Izh2</fullName>
    </recommendedName>
</protein>
<evidence type="ECO:0000256" key="3">
    <source>
        <dbReference type="ARBA" id="ARBA00022692"/>
    </source>
</evidence>
<organism evidence="8 9">
    <name type="scientific">Exophiala sideris</name>
    <dbReference type="NCBI Taxonomy" id="1016849"/>
    <lineage>
        <taxon>Eukaryota</taxon>
        <taxon>Fungi</taxon>
        <taxon>Dikarya</taxon>
        <taxon>Ascomycota</taxon>
        <taxon>Pezizomycotina</taxon>
        <taxon>Eurotiomycetes</taxon>
        <taxon>Chaetothyriomycetidae</taxon>
        <taxon>Chaetothyriales</taxon>
        <taxon>Herpotrichiellaceae</taxon>
        <taxon>Exophiala</taxon>
    </lineage>
</organism>
<dbReference type="PANTHER" id="PTHR20855:SF52">
    <property type="entry name" value="ADIPONECTIN RECEPTOR PROTEIN"/>
    <property type="match status" value="1"/>
</dbReference>
<proteinExistence type="inferred from homology"/>
<evidence type="ECO:0000256" key="6">
    <source>
        <dbReference type="PIRSR" id="PIRSR604254-1"/>
    </source>
</evidence>
<feature type="transmembrane region" description="Helical" evidence="7">
    <location>
        <begin position="117"/>
        <end position="136"/>
    </location>
</feature>
<evidence type="ECO:0000256" key="5">
    <source>
        <dbReference type="ARBA" id="ARBA00023136"/>
    </source>
</evidence>
<dbReference type="Pfam" id="PF03006">
    <property type="entry name" value="HlyIII"/>
    <property type="match status" value="1"/>
</dbReference>
<accession>A0A0D1YT24</accession>
<keyword evidence="3 7" id="KW-0812">Transmembrane</keyword>
<evidence type="ECO:0000256" key="7">
    <source>
        <dbReference type="SAM" id="Phobius"/>
    </source>
</evidence>
<gene>
    <name evidence="8" type="ORF">PV11_00376</name>
</gene>
<evidence type="ECO:0000313" key="9">
    <source>
        <dbReference type="Proteomes" id="UP000053599"/>
    </source>
</evidence>
<dbReference type="GO" id="GO:0016020">
    <property type="term" value="C:membrane"/>
    <property type="evidence" value="ECO:0007669"/>
    <property type="project" value="UniProtKB-SubCell"/>
</dbReference>
<comment type="similarity">
    <text evidence="2">Belongs to the ADIPOR family.</text>
</comment>
<feature type="transmembrane region" description="Helical" evidence="7">
    <location>
        <begin position="83"/>
        <end position="105"/>
    </location>
</feature>
<feature type="binding site" evidence="6">
    <location>
        <position position="283"/>
    </location>
    <ligand>
        <name>Zn(2+)</name>
        <dbReference type="ChEBI" id="CHEBI:29105"/>
    </ligand>
</feature>
<dbReference type="GO" id="GO:0046872">
    <property type="term" value="F:metal ion binding"/>
    <property type="evidence" value="ECO:0007669"/>
    <property type="project" value="UniProtKB-KW"/>
</dbReference>
<feature type="binding site" evidence="6">
    <location>
        <position position="287"/>
    </location>
    <ligand>
        <name>Zn(2+)</name>
        <dbReference type="ChEBI" id="CHEBI:29105"/>
    </ligand>
</feature>
<evidence type="ECO:0000313" key="8">
    <source>
        <dbReference type="EMBL" id="KIV84604.1"/>
    </source>
</evidence>
<dbReference type="GO" id="GO:0006882">
    <property type="term" value="P:intracellular zinc ion homeostasis"/>
    <property type="evidence" value="ECO:0007669"/>
    <property type="project" value="TreeGrafter"/>
</dbReference>
<evidence type="ECO:0008006" key="10">
    <source>
        <dbReference type="Google" id="ProtNLM"/>
    </source>
</evidence>
<feature type="transmembrane region" description="Helical" evidence="7">
    <location>
        <begin position="285"/>
        <end position="305"/>
    </location>
</feature>
<keyword evidence="4 7" id="KW-1133">Transmembrane helix</keyword>
<dbReference type="OrthoDB" id="529367at2759"/>
<dbReference type="EMBL" id="KN846951">
    <property type="protein sequence ID" value="KIV84604.1"/>
    <property type="molecule type" value="Genomic_DNA"/>
</dbReference>